<dbReference type="OrthoDB" id="9795199at2"/>
<dbReference type="AlphaFoldDB" id="A0A542ZW45"/>
<evidence type="ECO:0000313" key="2">
    <source>
        <dbReference type="EMBL" id="TQL64577.1"/>
    </source>
</evidence>
<dbReference type="Gene3D" id="3.40.630.30">
    <property type="match status" value="1"/>
</dbReference>
<dbReference type="GO" id="GO:0016747">
    <property type="term" value="F:acyltransferase activity, transferring groups other than amino-acyl groups"/>
    <property type="evidence" value="ECO:0007669"/>
    <property type="project" value="InterPro"/>
</dbReference>
<dbReference type="PANTHER" id="PTHR43610">
    <property type="entry name" value="BLL6696 PROTEIN"/>
    <property type="match status" value="1"/>
</dbReference>
<dbReference type="PANTHER" id="PTHR43610:SF1">
    <property type="entry name" value="N-ACETYLTRANSFERASE DOMAIN-CONTAINING PROTEIN"/>
    <property type="match status" value="1"/>
</dbReference>
<protein>
    <submittedName>
        <fullName evidence="2">RimJ/RimL family protein N-acetyltransferase</fullName>
    </submittedName>
</protein>
<reference evidence="2 3" key="1">
    <citation type="submission" date="2019-06" db="EMBL/GenBank/DDBJ databases">
        <title>Sequencing the genomes of 1000 actinobacteria strains.</title>
        <authorList>
            <person name="Klenk H.-P."/>
        </authorList>
    </citation>
    <scope>NUCLEOTIDE SEQUENCE [LARGE SCALE GENOMIC DNA]</scope>
    <source>
        <strain evidence="2 3">DSM 4813</strain>
    </source>
</reference>
<dbReference type="Pfam" id="PF13302">
    <property type="entry name" value="Acetyltransf_3"/>
    <property type="match status" value="1"/>
</dbReference>
<evidence type="ECO:0000313" key="3">
    <source>
        <dbReference type="Proteomes" id="UP000315389"/>
    </source>
</evidence>
<name>A0A542ZW45_RARFA</name>
<comment type="caution">
    <text evidence="2">The sequence shown here is derived from an EMBL/GenBank/DDBJ whole genome shotgun (WGS) entry which is preliminary data.</text>
</comment>
<keyword evidence="2" id="KW-0808">Transferase</keyword>
<organism evidence="2 3">
    <name type="scientific">Rarobacter faecitabidus</name>
    <dbReference type="NCBI Taxonomy" id="13243"/>
    <lineage>
        <taxon>Bacteria</taxon>
        <taxon>Bacillati</taxon>
        <taxon>Actinomycetota</taxon>
        <taxon>Actinomycetes</taxon>
        <taxon>Micrococcales</taxon>
        <taxon>Rarobacteraceae</taxon>
        <taxon>Rarobacter</taxon>
    </lineage>
</organism>
<accession>A0A542ZW45</accession>
<sequence>MGFSSTPRLANGFVALEPLSLAHRDDLADASGADDLHEVWYTHVPAPRDMGNEIVRRLAQQEAGTLAPWAIIDAASSRAVGMTTYLHLDPENRRLEIGSTWLARSAQGTAINPAAKLLLLTRAFEDLGCMAVELRTHWHNHQSRRAIEKLGAKQDGVLRQHVLFENGTVRDTVVYSILDNEWPTVKFALTERLRRFAAPR</sequence>
<dbReference type="InterPro" id="IPR016181">
    <property type="entry name" value="Acyl_CoA_acyltransferase"/>
</dbReference>
<dbReference type="EMBL" id="VFOS01000001">
    <property type="protein sequence ID" value="TQL64577.1"/>
    <property type="molecule type" value="Genomic_DNA"/>
</dbReference>
<dbReference type="PROSITE" id="PS51186">
    <property type="entry name" value="GNAT"/>
    <property type="match status" value="1"/>
</dbReference>
<dbReference type="SUPFAM" id="SSF55729">
    <property type="entry name" value="Acyl-CoA N-acyltransferases (Nat)"/>
    <property type="match status" value="1"/>
</dbReference>
<dbReference type="Proteomes" id="UP000315389">
    <property type="component" value="Unassembled WGS sequence"/>
</dbReference>
<dbReference type="RefSeq" id="WP_142119620.1">
    <property type="nucleotide sequence ID" value="NZ_BAAASV010000001.1"/>
</dbReference>
<feature type="domain" description="N-acetyltransferase" evidence="1">
    <location>
        <begin position="25"/>
        <end position="180"/>
    </location>
</feature>
<proteinExistence type="predicted"/>
<evidence type="ECO:0000259" key="1">
    <source>
        <dbReference type="PROSITE" id="PS51186"/>
    </source>
</evidence>
<keyword evidence="3" id="KW-1185">Reference proteome</keyword>
<dbReference type="InterPro" id="IPR000182">
    <property type="entry name" value="GNAT_dom"/>
</dbReference>
<gene>
    <name evidence="2" type="ORF">FB461_1086</name>
</gene>